<evidence type="ECO:0000256" key="1">
    <source>
        <dbReference type="SAM" id="SignalP"/>
    </source>
</evidence>
<accession>A0A928VN58</accession>
<dbReference type="AlphaFoldDB" id="A0A928VN58"/>
<dbReference type="RefSeq" id="WP_264325515.1">
    <property type="nucleotide sequence ID" value="NZ_JADEXQ010000041.1"/>
</dbReference>
<keyword evidence="3" id="KW-1185">Reference proteome</keyword>
<feature type="signal peptide" evidence="1">
    <location>
        <begin position="1"/>
        <end position="28"/>
    </location>
</feature>
<reference evidence="2" key="1">
    <citation type="submission" date="2020-10" db="EMBL/GenBank/DDBJ databases">
        <authorList>
            <person name="Castelo-Branco R."/>
            <person name="Eusebio N."/>
            <person name="Adriana R."/>
            <person name="Vieira A."/>
            <person name="Brugerolle De Fraissinette N."/>
            <person name="Rezende De Castro R."/>
            <person name="Schneider M.P."/>
            <person name="Vasconcelos V."/>
            <person name="Leao P.N."/>
        </authorList>
    </citation>
    <scope>NUCLEOTIDE SEQUENCE</scope>
    <source>
        <strain evidence="2">LEGE 11480</strain>
    </source>
</reference>
<dbReference type="Proteomes" id="UP000625316">
    <property type="component" value="Unassembled WGS sequence"/>
</dbReference>
<proteinExistence type="predicted"/>
<protein>
    <submittedName>
        <fullName evidence="2">Uncharacterized protein</fullName>
    </submittedName>
</protein>
<dbReference type="EMBL" id="JADEXQ010000041">
    <property type="protein sequence ID" value="MBE9030687.1"/>
    <property type="molecule type" value="Genomic_DNA"/>
</dbReference>
<gene>
    <name evidence="2" type="ORF">IQ266_13195</name>
</gene>
<evidence type="ECO:0000313" key="3">
    <source>
        <dbReference type="Proteomes" id="UP000625316"/>
    </source>
</evidence>
<keyword evidence="1" id="KW-0732">Signal</keyword>
<comment type="caution">
    <text evidence="2">The sequence shown here is derived from an EMBL/GenBank/DDBJ whole genome shotgun (WGS) entry which is preliminary data.</text>
</comment>
<feature type="chain" id="PRO_5038103437" evidence="1">
    <location>
        <begin position="29"/>
        <end position="160"/>
    </location>
</feature>
<sequence length="160" mass="17263">MLKRIFPFVTIGALSAIGIMALSPAAQAQNSSTFESAVIRPKFAPDPMQLKGVTGGKSTAKAVAGTAETETGACLGFMDKQPYHRLELKQRFRYLSIMATSSTDTTMIIKGPGGVWCNDDYDEKNAGISGEWLPGGYDVWVGSYSKTKAVPYVLKISETR</sequence>
<organism evidence="2 3">
    <name type="scientific">Romeriopsis navalis LEGE 11480</name>
    <dbReference type="NCBI Taxonomy" id="2777977"/>
    <lineage>
        <taxon>Bacteria</taxon>
        <taxon>Bacillati</taxon>
        <taxon>Cyanobacteriota</taxon>
        <taxon>Cyanophyceae</taxon>
        <taxon>Leptolyngbyales</taxon>
        <taxon>Leptolyngbyaceae</taxon>
        <taxon>Romeriopsis</taxon>
        <taxon>Romeriopsis navalis</taxon>
    </lineage>
</organism>
<evidence type="ECO:0000313" key="2">
    <source>
        <dbReference type="EMBL" id="MBE9030687.1"/>
    </source>
</evidence>
<name>A0A928VN58_9CYAN</name>